<reference evidence="2 3" key="1">
    <citation type="journal article" date="2022" name="Microbiol. Resour. Announc.">
        <title>Complete Genome Sequence of the Hyperthermophilic and Acidophilic Archaeon Saccharolobus caldissimus Strain HS-3T.</title>
        <authorList>
            <person name="Sakai H.D."/>
            <person name="Kurosawa N."/>
        </authorList>
    </citation>
    <scope>NUCLEOTIDE SEQUENCE [LARGE SCALE GENOMIC DNA]</scope>
    <source>
        <strain evidence="2 3">JCM32116</strain>
    </source>
</reference>
<dbReference type="RefSeq" id="WP_229571903.1">
    <property type="nucleotide sequence ID" value="NZ_AP025226.1"/>
</dbReference>
<dbReference type="AlphaFoldDB" id="A0AAQ4CQ69"/>
<dbReference type="GeneID" id="68865712"/>
<sequence length="297" mass="34496">MIEVKPADEKEIYQIITDAKLSRQKIGIIGFGKHLRREFKCDITLSTINLNNFEIKDNKVIADSGADVQKIREEAIQKNLLFPSIYDGSVGGLLALNEISSLSTAFGTPWDFTEWVDFITTFGKIRWRIVIGSQGLFGVITKATMKLYERPKKVYIYEKEIDDKKEFKFQIRKLATLKPLALLVEYDGNKKSFKIHASYTYEYELEGYTKDEGVPIISEVSDKNSYVIEIYDFIEDFLNIVDKVSPYYMYGIYGVNVVKVYVTDETLLKGFNYYSRNDAHPLFYKLKRIFDFYNIFA</sequence>
<protein>
    <recommendedName>
        <fullName evidence="1">FAD linked oxidase N-terminal domain-containing protein</fullName>
    </recommendedName>
</protein>
<dbReference type="InterPro" id="IPR036318">
    <property type="entry name" value="FAD-bd_PCMH-like_sf"/>
</dbReference>
<feature type="domain" description="FAD linked oxidase N-terminal" evidence="1">
    <location>
        <begin position="4"/>
        <end position="126"/>
    </location>
</feature>
<proteinExistence type="predicted"/>
<dbReference type="SUPFAM" id="SSF56176">
    <property type="entry name" value="FAD-binding/transporter-associated domain-like"/>
    <property type="match status" value="1"/>
</dbReference>
<evidence type="ECO:0000313" key="2">
    <source>
        <dbReference type="EMBL" id="BDB97950.1"/>
    </source>
</evidence>
<name>A0AAQ4CQ69_9CREN</name>
<gene>
    <name evidence="2" type="ORF">SACC_09670</name>
</gene>
<dbReference type="EMBL" id="AP025226">
    <property type="protein sequence ID" value="BDB97950.1"/>
    <property type="molecule type" value="Genomic_DNA"/>
</dbReference>
<dbReference type="Proteomes" id="UP001319921">
    <property type="component" value="Chromosome"/>
</dbReference>
<dbReference type="InterPro" id="IPR016169">
    <property type="entry name" value="FAD-bd_PCMH_sub2"/>
</dbReference>
<dbReference type="InterPro" id="IPR006094">
    <property type="entry name" value="Oxid_FAD_bind_N"/>
</dbReference>
<accession>A0AAQ4CQ69</accession>
<dbReference type="Gene3D" id="3.30.465.10">
    <property type="match status" value="1"/>
</dbReference>
<evidence type="ECO:0000313" key="3">
    <source>
        <dbReference type="Proteomes" id="UP001319921"/>
    </source>
</evidence>
<keyword evidence="3" id="KW-1185">Reference proteome</keyword>
<dbReference type="KEGG" id="scas:SACC_09670"/>
<dbReference type="GO" id="GO:0050660">
    <property type="term" value="F:flavin adenine dinucleotide binding"/>
    <property type="evidence" value="ECO:0007669"/>
    <property type="project" value="InterPro"/>
</dbReference>
<organism evidence="2 3">
    <name type="scientific">Saccharolobus caldissimus</name>
    <dbReference type="NCBI Taxonomy" id="1702097"/>
    <lineage>
        <taxon>Archaea</taxon>
        <taxon>Thermoproteota</taxon>
        <taxon>Thermoprotei</taxon>
        <taxon>Sulfolobales</taxon>
        <taxon>Sulfolobaceae</taxon>
        <taxon>Saccharolobus</taxon>
    </lineage>
</organism>
<evidence type="ECO:0000259" key="1">
    <source>
        <dbReference type="Pfam" id="PF01565"/>
    </source>
</evidence>
<dbReference type="Pfam" id="PF01565">
    <property type="entry name" value="FAD_binding_4"/>
    <property type="match status" value="1"/>
</dbReference>